<evidence type="ECO:0000313" key="2">
    <source>
        <dbReference type="Proteomes" id="UP000663722"/>
    </source>
</evidence>
<accession>A0A975BWP3</accession>
<organism evidence="1 2">
    <name type="scientific">Desulfonema magnum</name>
    <dbReference type="NCBI Taxonomy" id="45655"/>
    <lineage>
        <taxon>Bacteria</taxon>
        <taxon>Pseudomonadati</taxon>
        <taxon>Thermodesulfobacteriota</taxon>
        <taxon>Desulfobacteria</taxon>
        <taxon>Desulfobacterales</taxon>
        <taxon>Desulfococcaceae</taxon>
        <taxon>Desulfonema</taxon>
    </lineage>
</organism>
<proteinExistence type="predicted"/>
<name>A0A975BWP3_9BACT</name>
<reference evidence="1" key="1">
    <citation type="journal article" date="2021" name="Microb. Physiol.">
        <title>Proteogenomic Insights into the Physiology of Marine, Sulfate-Reducing, Filamentous Desulfonema limicola and Desulfonema magnum.</title>
        <authorList>
            <person name="Schnaars V."/>
            <person name="Wohlbrand L."/>
            <person name="Scheve S."/>
            <person name="Hinrichs C."/>
            <person name="Reinhardt R."/>
            <person name="Rabus R."/>
        </authorList>
    </citation>
    <scope>NUCLEOTIDE SEQUENCE</scope>
    <source>
        <strain evidence="1">4be13</strain>
    </source>
</reference>
<gene>
    <name evidence="1" type="ORF">dnm_092360</name>
</gene>
<dbReference type="Proteomes" id="UP000663722">
    <property type="component" value="Chromosome"/>
</dbReference>
<sequence>MDNFYLISILGLSLSVVFAYVAFRSEPQNTDIQKPAIQYSVKTKKTPPQKEIFIIKMMPPYSVPEFETITGGWIPASEIVNGEPGISVFTDRAKAKEYLSDLERSQEECFEFNIRPADKKLIWWLAGAFEISLILVNPVRTPSDMLEIREYYKF</sequence>
<protein>
    <submittedName>
        <fullName evidence="1">Uncharacterized protein</fullName>
    </submittedName>
</protein>
<dbReference type="KEGG" id="dmm:dnm_092360"/>
<dbReference type="EMBL" id="CP061800">
    <property type="protein sequence ID" value="QTA93139.1"/>
    <property type="molecule type" value="Genomic_DNA"/>
</dbReference>
<dbReference type="AlphaFoldDB" id="A0A975BWP3"/>
<dbReference type="RefSeq" id="WP_207680211.1">
    <property type="nucleotide sequence ID" value="NZ_CP061800.1"/>
</dbReference>
<keyword evidence="2" id="KW-1185">Reference proteome</keyword>
<evidence type="ECO:0000313" key="1">
    <source>
        <dbReference type="EMBL" id="QTA93139.1"/>
    </source>
</evidence>